<keyword evidence="7 8" id="KW-0472">Membrane</keyword>
<accession>A0A7R9B3B7</accession>
<dbReference type="InterPro" id="IPR024842">
    <property type="entry name" value="TRIQK"/>
</dbReference>
<dbReference type="GO" id="GO:0005789">
    <property type="term" value="C:endoplasmic reticulum membrane"/>
    <property type="evidence" value="ECO:0007669"/>
    <property type="project" value="UniProtKB-SubCell"/>
</dbReference>
<evidence type="ECO:0000256" key="4">
    <source>
        <dbReference type="ARBA" id="ARBA00022692"/>
    </source>
</evidence>
<evidence type="ECO:0000256" key="3">
    <source>
        <dbReference type="ARBA" id="ARBA00014257"/>
    </source>
</evidence>
<evidence type="ECO:0000256" key="2">
    <source>
        <dbReference type="ARBA" id="ARBA00007709"/>
    </source>
</evidence>
<name>A0A7R9B3B7_TIMSH</name>
<organism evidence="9">
    <name type="scientific">Timema shepardi</name>
    <name type="common">Walking stick</name>
    <dbReference type="NCBI Taxonomy" id="629360"/>
    <lineage>
        <taxon>Eukaryota</taxon>
        <taxon>Metazoa</taxon>
        <taxon>Ecdysozoa</taxon>
        <taxon>Arthropoda</taxon>
        <taxon>Hexapoda</taxon>
        <taxon>Insecta</taxon>
        <taxon>Pterygota</taxon>
        <taxon>Neoptera</taxon>
        <taxon>Polyneoptera</taxon>
        <taxon>Phasmatodea</taxon>
        <taxon>Timematodea</taxon>
        <taxon>Timematoidea</taxon>
        <taxon>Timematidae</taxon>
        <taxon>Timema</taxon>
    </lineage>
</organism>
<feature type="transmembrane region" description="Helical" evidence="8">
    <location>
        <begin position="177"/>
        <end position="196"/>
    </location>
</feature>
<evidence type="ECO:0000256" key="1">
    <source>
        <dbReference type="ARBA" id="ARBA00004389"/>
    </source>
</evidence>
<keyword evidence="6 8" id="KW-1133">Transmembrane helix</keyword>
<evidence type="ECO:0000256" key="6">
    <source>
        <dbReference type="ARBA" id="ARBA00022989"/>
    </source>
</evidence>
<sequence>MRGGTVHFADGLKIQHWTMERKMARSRKDSTGSNVVDSYRKQIAKHDTKKSKESLKDTKERALNKENAPAIYKDVTIMIGALLAVCFCVYCLFYALLAETSSNRQFPNLTQFWIVDELCAINHNGGKCDGNHRSPEQEGKFIRLPLHHRSVYRHVLRSMLAEPLQHSLLQIRVRRTLQIIGLYIVAFLLHCIHNFFSHFENSEKCRLRDAMPPRNLRLCNHLLIHFLDDLIPLHERQEVSKYLPHIDLNVQPTHRNVFPALLQLQRTRFDNSLSFFDNVPSQEQLIPSRIKPQRVLLPVLVKSVLRAPVPEYWTLTVSALSAHTDLNRDSNPKLFSTFCPGLRMLSF</sequence>
<evidence type="ECO:0000256" key="8">
    <source>
        <dbReference type="SAM" id="Phobius"/>
    </source>
</evidence>
<evidence type="ECO:0000256" key="5">
    <source>
        <dbReference type="ARBA" id="ARBA00022824"/>
    </source>
</evidence>
<keyword evidence="5" id="KW-0256">Endoplasmic reticulum</keyword>
<gene>
    <name evidence="9" type="ORF">TSIB3V08_LOCUS9187</name>
</gene>
<evidence type="ECO:0000256" key="7">
    <source>
        <dbReference type="ARBA" id="ARBA00023136"/>
    </source>
</evidence>
<protein>
    <recommendedName>
        <fullName evidence="3">Triple QxxK/R motif-containing protein</fullName>
    </recommendedName>
</protein>
<keyword evidence="4 8" id="KW-0812">Transmembrane</keyword>
<dbReference type="Pfam" id="PF15168">
    <property type="entry name" value="TRIQK"/>
    <property type="match status" value="1"/>
</dbReference>
<comment type="subcellular location">
    <subcellularLocation>
        <location evidence="1">Endoplasmic reticulum membrane</location>
        <topology evidence="1">Single-pass membrane protein</topology>
    </subcellularLocation>
</comment>
<dbReference type="AlphaFoldDB" id="A0A7R9B3B7"/>
<dbReference type="PANTHER" id="PTHR20583:SF1">
    <property type="entry name" value="TRIPLE QXXK_R MOTIF-CONTAINING PROTEIN"/>
    <property type="match status" value="1"/>
</dbReference>
<dbReference type="EMBL" id="OC005146">
    <property type="protein sequence ID" value="CAD7265142.1"/>
    <property type="molecule type" value="Genomic_DNA"/>
</dbReference>
<dbReference type="PANTHER" id="PTHR20583">
    <property type="entry name" value="TRIPLE QXXK/R MOTIF-CONTAINING PROTEIN"/>
    <property type="match status" value="1"/>
</dbReference>
<reference evidence="9" key="1">
    <citation type="submission" date="2020-11" db="EMBL/GenBank/DDBJ databases">
        <authorList>
            <person name="Tran Van P."/>
        </authorList>
    </citation>
    <scope>NUCLEOTIDE SEQUENCE</scope>
</reference>
<evidence type="ECO:0000313" key="9">
    <source>
        <dbReference type="EMBL" id="CAD7265142.1"/>
    </source>
</evidence>
<feature type="transmembrane region" description="Helical" evidence="8">
    <location>
        <begin position="75"/>
        <end position="97"/>
    </location>
</feature>
<comment type="similarity">
    <text evidence="2">Belongs to the TRIQK family.</text>
</comment>
<proteinExistence type="inferred from homology"/>